<feature type="domain" description="HTH cro/C1-type" evidence="1">
    <location>
        <begin position="11"/>
        <end position="69"/>
    </location>
</feature>
<sequence>METQITLGHAIKSGRRELDLSQKELATQLQIDYQWLSQLENNRLDPQSDEVLMILPKLAEFFQIDMEYLEVLRSQTQQQSLNLSQAIFPVYFQEKLNV</sequence>
<dbReference type="Gene3D" id="1.10.260.40">
    <property type="entry name" value="lambda repressor-like DNA-binding domains"/>
    <property type="match status" value="1"/>
</dbReference>
<dbReference type="PROSITE" id="PS50943">
    <property type="entry name" value="HTH_CROC1"/>
    <property type="match status" value="1"/>
</dbReference>
<evidence type="ECO:0000259" key="1">
    <source>
        <dbReference type="PROSITE" id="PS50943"/>
    </source>
</evidence>
<protein>
    <submittedName>
        <fullName evidence="2">Helix-turn-helix domain-containing protein</fullName>
    </submittedName>
</protein>
<dbReference type="InterPro" id="IPR001387">
    <property type="entry name" value="Cro/C1-type_HTH"/>
</dbReference>
<organism evidence="2 3">
    <name type="scientific">Laspinema palackyanum D2a</name>
    <dbReference type="NCBI Taxonomy" id="2953684"/>
    <lineage>
        <taxon>Bacteria</taxon>
        <taxon>Bacillati</taxon>
        <taxon>Cyanobacteriota</taxon>
        <taxon>Cyanophyceae</taxon>
        <taxon>Oscillatoriophycideae</taxon>
        <taxon>Oscillatoriales</taxon>
        <taxon>Laspinemataceae</taxon>
        <taxon>Laspinema</taxon>
        <taxon>Laspinema palackyanum</taxon>
    </lineage>
</organism>
<name>A0ABT2MMB9_9CYAN</name>
<dbReference type="Proteomes" id="UP001525890">
    <property type="component" value="Unassembled WGS sequence"/>
</dbReference>
<dbReference type="SMART" id="SM00530">
    <property type="entry name" value="HTH_XRE"/>
    <property type="match status" value="1"/>
</dbReference>
<gene>
    <name evidence="2" type="ORF">NG799_02200</name>
</gene>
<dbReference type="Pfam" id="PF12844">
    <property type="entry name" value="HTH_19"/>
    <property type="match status" value="1"/>
</dbReference>
<evidence type="ECO:0000313" key="2">
    <source>
        <dbReference type="EMBL" id="MCT7965145.1"/>
    </source>
</evidence>
<dbReference type="CDD" id="cd00093">
    <property type="entry name" value="HTH_XRE"/>
    <property type="match status" value="1"/>
</dbReference>
<reference evidence="2 3" key="1">
    <citation type="journal article" date="2022" name="Front. Microbiol.">
        <title>High genomic differentiation and limited gene flow indicate recent cryptic speciation within the genus Laspinema (cyanobacteria).</title>
        <authorList>
            <person name="Stanojkovic A."/>
            <person name="Skoupy S."/>
            <person name="Skaloud P."/>
            <person name="Dvorak P."/>
        </authorList>
    </citation>
    <scope>NUCLEOTIDE SEQUENCE [LARGE SCALE GENOMIC DNA]</scope>
    <source>
        <strain evidence="2 3">D2a</strain>
    </source>
</reference>
<dbReference type="EMBL" id="JAMXFF010000002">
    <property type="protein sequence ID" value="MCT7965145.1"/>
    <property type="molecule type" value="Genomic_DNA"/>
</dbReference>
<dbReference type="RefSeq" id="WP_368004856.1">
    <property type="nucleotide sequence ID" value="NZ_JAMXFF010000002.1"/>
</dbReference>
<accession>A0ABT2MMB9</accession>
<proteinExistence type="predicted"/>
<keyword evidence="3" id="KW-1185">Reference proteome</keyword>
<dbReference type="SUPFAM" id="SSF47413">
    <property type="entry name" value="lambda repressor-like DNA-binding domains"/>
    <property type="match status" value="1"/>
</dbReference>
<comment type="caution">
    <text evidence="2">The sequence shown here is derived from an EMBL/GenBank/DDBJ whole genome shotgun (WGS) entry which is preliminary data.</text>
</comment>
<dbReference type="InterPro" id="IPR010982">
    <property type="entry name" value="Lambda_DNA-bd_dom_sf"/>
</dbReference>
<evidence type="ECO:0000313" key="3">
    <source>
        <dbReference type="Proteomes" id="UP001525890"/>
    </source>
</evidence>